<evidence type="ECO:0000313" key="4">
    <source>
        <dbReference type="Proteomes" id="UP000031549"/>
    </source>
</evidence>
<gene>
    <name evidence="3" type="ORF">PI95_013325</name>
</gene>
<reference evidence="3 4" key="1">
    <citation type="journal article" date="2015" name="Genome Announc.">
        <title>Draft Genome Sequence of Cyanobacterium Hassallia byssoidea Strain VB512170, Isolated from Monuments in India.</title>
        <authorList>
            <person name="Singh D."/>
            <person name="Chandrababunaidu M.M."/>
            <person name="Panda A."/>
            <person name="Sen D."/>
            <person name="Bhattacharyya S."/>
            <person name="Adhikary S.P."/>
            <person name="Tripathy S."/>
        </authorList>
    </citation>
    <scope>NUCLEOTIDE SEQUENCE [LARGE SCALE GENOMIC DNA]</scope>
    <source>
        <strain evidence="3 4">VB512170</strain>
    </source>
</reference>
<keyword evidence="2" id="KW-1277">Toxin-antitoxin system</keyword>
<evidence type="ECO:0000313" key="3">
    <source>
        <dbReference type="EMBL" id="NEU73519.1"/>
    </source>
</evidence>
<dbReference type="RefSeq" id="WP_163518861.1">
    <property type="nucleotide sequence ID" value="NZ_JTCM02000024.1"/>
</dbReference>
<evidence type="ECO:0000256" key="2">
    <source>
        <dbReference type="ARBA" id="ARBA00022649"/>
    </source>
</evidence>
<dbReference type="InterPro" id="IPR011067">
    <property type="entry name" value="Plasmid_toxin/cell-grow_inhib"/>
</dbReference>
<dbReference type="Gene3D" id="2.30.30.110">
    <property type="match status" value="1"/>
</dbReference>
<dbReference type="GO" id="GO:0003677">
    <property type="term" value="F:DNA binding"/>
    <property type="evidence" value="ECO:0007669"/>
    <property type="project" value="InterPro"/>
</dbReference>
<comment type="caution">
    <text evidence="3">The sequence shown here is derived from an EMBL/GenBank/DDBJ whole genome shotgun (WGS) entry which is preliminary data.</text>
</comment>
<dbReference type="Proteomes" id="UP000031549">
    <property type="component" value="Unassembled WGS sequence"/>
</dbReference>
<organism evidence="3 4">
    <name type="scientific">Hassallia byssoidea VB512170</name>
    <dbReference type="NCBI Taxonomy" id="1304833"/>
    <lineage>
        <taxon>Bacteria</taxon>
        <taxon>Bacillati</taxon>
        <taxon>Cyanobacteriota</taxon>
        <taxon>Cyanophyceae</taxon>
        <taxon>Nostocales</taxon>
        <taxon>Tolypothrichaceae</taxon>
        <taxon>Hassallia</taxon>
    </lineage>
</organism>
<dbReference type="EMBL" id="JTCM02000024">
    <property type="protein sequence ID" value="NEU73519.1"/>
    <property type="molecule type" value="Genomic_DNA"/>
</dbReference>
<name>A0A846H9Y3_9CYAN</name>
<protein>
    <submittedName>
        <fullName evidence="3">Type II toxin-antitoxin system PemK/MazF family toxin</fullName>
    </submittedName>
</protein>
<dbReference type="InterPro" id="IPR003477">
    <property type="entry name" value="PemK-like"/>
</dbReference>
<dbReference type="Pfam" id="PF02452">
    <property type="entry name" value="PemK_toxin"/>
    <property type="match status" value="1"/>
</dbReference>
<sequence>MAARKLAIPQRGEVYLVSFDPTVGAEIQKTRPALVLQSGC</sequence>
<keyword evidence="4" id="KW-1185">Reference proteome</keyword>
<dbReference type="AlphaFoldDB" id="A0A846H9Y3"/>
<evidence type="ECO:0000256" key="1">
    <source>
        <dbReference type="ARBA" id="ARBA00007521"/>
    </source>
</evidence>
<dbReference type="SUPFAM" id="SSF50118">
    <property type="entry name" value="Cell growth inhibitor/plasmid maintenance toxic component"/>
    <property type="match status" value="1"/>
</dbReference>
<proteinExistence type="inferred from homology"/>
<accession>A0A846H9Y3</accession>
<comment type="similarity">
    <text evidence="1">Belongs to the PemK/MazF family.</text>
</comment>